<protein>
    <submittedName>
        <fullName evidence="4">DUF881 domain-containing protein</fullName>
    </submittedName>
</protein>
<organism evidence="4 5">
    <name type="scientific">Arachnia propionica</name>
    <dbReference type="NCBI Taxonomy" id="1750"/>
    <lineage>
        <taxon>Bacteria</taxon>
        <taxon>Bacillati</taxon>
        <taxon>Actinomycetota</taxon>
        <taxon>Actinomycetes</taxon>
        <taxon>Propionibacteriales</taxon>
        <taxon>Propionibacteriaceae</taxon>
        <taxon>Arachnia</taxon>
    </lineage>
</organism>
<feature type="coiled-coil region" evidence="2">
    <location>
        <begin position="56"/>
        <end position="83"/>
    </location>
</feature>
<keyword evidence="3" id="KW-1133">Transmembrane helix</keyword>
<comment type="caution">
    <text evidence="4">The sequence shown here is derived from an EMBL/GenBank/DDBJ whole genome shotgun (WGS) entry which is preliminary data.</text>
</comment>
<dbReference type="InterPro" id="IPR010273">
    <property type="entry name" value="DUF881"/>
</dbReference>
<dbReference type="Pfam" id="PF05949">
    <property type="entry name" value="DUF881"/>
    <property type="match status" value="1"/>
</dbReference>
<evidence type="ECO:0000256" key="2">
    <source>
        <dbReference type="SAM" id="Coils"/>
    </source>
</evidence>
<dbReference type="EMBL" id="RQZG01000001">
    <property type="protein sequence ID" value="RRD07128.1"/>
    <property type="molecule type" value="Genomic_DNA"/>
</dbReference>
<dbReference type="Proteomes" id="UP000280819">
    <property type="component" value="Unassembled WGS sequence"/>
</dbReference>
<gene>
    <name evidence="4" type="ORF">EII34_01195</name>
</gene>
<accession>A0A3P1TCW5</accession>
<dbReference type="RefSeq" id="WP_124841923.1">
    <property type="nucleotide sequence ID" value="NZ_RQZG01000001.1"/>
</dbReference>
<evidence type="ECO:0000313" key="4">
    <source>
        <dbReference type="EMBL" id="RRD07128.1"/>
    </source>
</evidence>
<keyword evidence="3" id="KW-0472">Membrane</keyword>
<evidence type="ECO:0000256" key="3">
    <source>
        <dbReference type="SAM" id="Phobius"/>
    </source>
</evidence>
<sequence>MPEAVEISGGRNFWRSFLRPGRGQLIVGSLLCITALLVVWTLRSQASRPDYSNLRRDDLVQLLDNLTAETRRLEGEARELSTTRDELRSGVAGAQQADEEAQRRIARLQIIAGTVPAHGPGIRITIEDPSSQVSPELLLDALEEMRDAGGEVIEFNDSVRVVTGTWIGRDDQERIVVDGTVITTPIHIDVIGDAATLEAGARFRGGLVSQVEGGRVQGRVTISQEVDLQITSTVTPEQPRFARPK</sequence>
<dbReference type="Gene3D" id="3.30.70.1880">
    <property type="entry name" value="Protein of unknown function DUF881"/>
    <property type="match status" value="1"/>
</dbReference>
<comment type="similarity">
    <text evidence="1">Belongs to the UPF0749 family.</text>
</comment>
<evidence type="ECO:0000256" key="1">
    <source>
        <dbReference type="ARBA" id="ARBA00009108"/>
    </source>
</evidence>
<proteinExistence type="inferred from homology"/>
<keyword evidence="3" id="KW-0812">Transmembrane</keyword>
<name>A0A3P1TCW5_9ACTN</name>
<evidence type="ECO:0000313" key="5">
    <source>
        <dbReference type="Proteomes" id="UP000280819"/>
    </source>
</evidence>
<dbReference type="PANTHER" id="PTHR37313">
    <property type="entry name" value="UPF0749 PROTEIN RV1825"/>
    <property type="match status" value="1"/>
</dbReference>
<feature type="transmembrane region" description="Helical" evidence="3">
    <location>
        <begin position="23"/>
        <end position="42"/>
    </location>
</feature>
<dbReference type="GO" id="GO:0005886">
    <property type="term" value="C:plasma membrane"/>
    <property type="evidence" value="ECO:0007669"/>
    <property type="project" value="TreeGrafter"/>
</dbReference>
<dbReference type="OrthoDB" id="3211287at2"/>
<dbReference type="PANTHER" id="PTHR37313:SF2">
    <property type="entry name" value="UPF0749 PROTEIN YLXX"/>
    <property type="match status" value="1"/>
</dbReference>
<dbReference type="AlphaFoldDB" id="A0A3P1TCW5"/>
<keyword evidence="2" id="KW-0175">Coiled coil</keyword>
<reference evidence="4 5" key="1">
    <citation type="submission" date="2018-11" db="EMBL/GenBank/DDBJ databases">
        <title>Genomes From Bacteria Associated with the Canine Oral Cavity: a Test Case for Automated Genome-Based Taxonomic Assignment.</title>
        <authorList>
            <person name="Coil D.A."/>
            <person name="Jospin G."/>
            <person name="Darling A.E."/>
            <person name="Wallis C."/>
            <person name="Davis I.J."/>
            <person name="Harris S."/>
            <person name="Eisen J.A."/>
            <person name="Holcombe L.J."/>
            <person name="O'Flynn C."/>
        </authorList>
    </citation>
    <scope>NUCLEOTIDE SEQUENCE [LARGE SCALE GENOMIC DNA]</scope>
    <source>
        <strain evidence="4 5">OH887_COT-365</strain>
    </source>
</reference>